<dbReference type="PANTHER" id="PTHR24082:SF507">
    <property type="entry name" value="BILE ACID RECEPTOR-RELATED"/>
    <property type="match status" value="1"/>
</dbReference>
<dbReference type="InterPro" id="IPR050234">
    <property type="entry name" value="Nuclear_hormone_rcpt_NR1"/>
</dbReference>
<comment type="similarity">
    <text evidence="1">Belongs to the nuclear hormone receptor family.</text>
</comment>
<dbReference type="GO" id="GO:0004879">
    <property type="term" value="F:nuclear receptor activity"/>
    <property type="evidence" value="ECO:0007669"/>
    <property type="project" value="TreeGrafter"/>
</dbReference>
<dbReference type="PROSITE" id="PS00031">
    <property type="entry name" value="NUCLEAR_REC_DBD_1"/>
    <property type="match status" value="1"/>
</dbReference>
<evidence type="ECO:0000256" key="2">
    <source>
        <dbReference type="ARBA" id="ARBA00022723"/>
    </source>
</evidence>
<dbReference type="Gene3D" id="3.30.50.10">
    <property type="entry name" value="Erythroid Transcription Factor GATA-1, subunit A"/>
    <property type="match status" value="1"/>
</dbReference>
<organism evidence="11 12">
    <name type="scientific">Cercopithifilaria johnstoni</name>
    <dbReference type="NCBI Taxonomy" id="2874296"/>
    <lineage>
        <taxon>Eukaryota</taxon>
        <taxon>Metazoa</taxon>
        <taxon>Ecdysozoa</taxon>
        <taxon>Nematoda</taxon>
        <taxon>Chromadorea</taxon>
        <taxon>Rhabditida</taxon>
        <taxon>Spirurina</taxon>
        <taxon>Spiruromorpha</taxon>
        <taxon>Filarioidea</taxon>
        <taxon>Onchocercidae</taxon>
        <taxon>Cercopithifilaria</taxon>
    </lineage>
</organism>
<dbReference type="OrthoDB" id="5771769at2759"/>
<evidence type="ECO:0000256" key="3">
    <source>
        <dbReference type="ARBA" id="ARBA00022771"/>
    </source>
</evidence>
<keyword evidence="6" id="KW-0238">DNA-binding</keyword>
<dbReference type="GO" id="GO:0030154">
    <property type="term" value="P:cell differentiation"/>
    <property type="evidence" value="ECO:0007669"/>
    <property type="project" value="TreeGrafter"/>
</dbReference>
<dbReference type="PRINTS" id="PR00047">
    <property type="entry name" value="STROIDFINGER"/>
</dbReference>
<evidence type="ECO:0000256" key="1">
    <source>
        <dbReference type="ARBA" id="ARBA00005993"/>
    </source>
</evidence>
<keyword evidence="7" id="KW-0804">Transcription</keyword>
<evidence type="ECO:0000313" key="12">
    <source>
        <dbReference type="Proteomes" id="UP000746747"/>
    </source>
</evidence>
<accession>A0A8J2LL86</accession>
<proteinExistence type="inferred from homology"/>
<evidence type="ECO:0000256" key="5">
    <source>
        <dbReference type="ARBA" id="ARBA00023015"/>
    </source>
</evidence>
<keyword evidence="9" id="KW-0539">Nucleus</keyword>
<dbReference type="PANTHER" id="PTHR24082">
    <property type="entry name" value="NUCLEAR HORMONE RECEPTOR"/>
    <property type="match status" value="1"/>
</dbReference>
<evidence type="ECO:0000256" key="6">
    <source>
        <dbReference type="ARBA" id="ARBA00023125"/>
    </source>
</evidence>
<dbReference type="SMART" id="SM00399">
    <property type="entry name" value="ZnF_C4"/>
    <property type="match status" value="1"/>
</dbReference>
<evidence type="ECO:0000256" key="4">
    <source>
        <dbReference type="ARBA" id="ARBA00022833"/>
    </source>
</evidence>
<sequence length="606" mass="66924">MTQSSSANISNNRTEELVNSTNLVSEHNSGVLIPNSSVPNSTTDMISNNAINERVVSIAEIPSSYQTDGVISTRQFSPIVMDPPNLSQASLSNDAIGQQGTIKRDTETAATNSNRNSLPLLPSRCLKRRNDSAEGQQSSKQCNGFDIKQLSWSKNFERYSGMQPISPSPLQQQLQLTAISTSTSVVEAQILPNSSQVALSDDAMSHKEAIEKDAEIATNTNGYLLPFLASSKVSLISRQSDSTEDQSSRQWNEFDAKTYSELQPMSPSPLQQQPQLTDFTSISHSTESASNQMMQCGNNTLGSEISNGMHADILLCSEFDPRNMIQEFPNTYSSAAIPLGSTLGNEAFQTYSESQPMSPNPLQQQLQPTDSTLIPYPTESSSVHMEQFLSGYFHGALGSEMSNDIHSDIPSCSKIDPPNTIQSPSANRPLTAIPKYEEKKYYVLKACDQSYSTAETNNIATYIGFQEPQSSQQPILNFGILMAEDYSMNEQYQAGSNEGQARIFELQENRPENNIRRPTTAIKEKSKSLCVVCGDKASGNHYKALTCEGCKSFFRRSMQKKEQYKCNRDGNCPITPNTRSKCQKCRLIKCLEMGMDPNSVCRKEQE</sequence>
<dbReference type="PROSITE" id="PS51030">
    <property type="entry name" value="NUCLEAR_REC_DBD_2"/>
    <property type="match status" value="1"/>
</dbReference>
<reference evidence="11" key="1">
    <citation type="submission" date="2021-09" db="EMBL/GenBank/DDBJ databases">
        <authorList>
            <consortium name="Pathogen Informatics"/>
        </authorList>
    </citation>
    <scope>NUCLEOTIDE SEQUENCE</scope>
</reference>
<feature type="domain" description="Nuclear receptor" evidence="10">
    <location>
        <begin position="527"/>
        <end position="602"/>
    </location>
</feature>
<keyword evidence="8" id="KW-0675">Receptor</keyword>
<dbReference type="GO" id="GO:0000978">
    <property type="term" value="F:RNA polymerase II cis-regulatory region sequence-specific DNA binding"/>
    <property type="evidence" value="ECO:0007669"/>
    <property type="project" value="TreeGrafter"/>
</dbReference>
<dbReference type="Pfam" id="PF00105">
    <property type="entry name" value="zf-C4"/>
    <property type="match status" value="1"/>
</dbReference>
<dbReference type="EMBL" id="CAKAEH010000107">
    <property type="protein sequence ID" value="CAG9529856.1"/>
    <property type="molecule type" value="Genomic_DNA"/>
</dbReference>
<dbReference type="GO" id="GO:0008270">
    <property type="term" value="F:zinc ion binding"/>
    <property type="evidence" value="ECO:0007669"/>
    <property type="project" value="UniProtKB-KW"/>
</dbReference>
<dbReference type="Proteomes" id="UP000746747">
    <property type="component" value="Unassembled WGS sequence"/>
</dbReference>
<evidence type="ECO:0000256" key="8">
    <source>
        <dbReference type="ARBA" id="ARBA00023170"/>
    </source>
</evidence>
<dbReference type="InterPro" id="IPR001628">
    <property type="entry name" value="Znf_hrmn_rcpt"/>
</dbReference>
<keyword evidence="12" id="KW-1185">Reference proteome</keyword>
<dbReference type="SUPFAM" id="SSF57716">
    <property type="entry name" value="Glucocorticoid receptor-like (DNA-binding domain)"/>
    <property type="match status" value="1"/>
</dbReference>
<dbReference type="CDD" id="cd06916">
    <property type="entry name" value="NR_DBD_like"/>
    <property type="match status" value="1"/>
</dbReference>
<dbReference type="AlphaFoldDB" id="A0A8J2LL86"/>
<keyword evidence="3" id="KW-0863">Zinc-finger</keyword>
<evidence type="ECO:0000256" key="9">
    <source>
        <dbReference type="ARBA" id="ARBA00023242"/>
    </source>
</evidence>
<evidence type="ECO:0000256" key="7">
    <source>
        <dbReference type="ARBA" id="ARBA00023163"/>
    </source>
</evidence>
<keyword evidence="4" id="KW-0862">Zinc</keyword>
<dbReference type="GO" id="GO:0000122">
    <property type="term" value="P:negative regulation of transcription by RNA polymerase II"/>
    <property type="evidence" value="ECO:0007669"/>
    <property type="project" value="TreeGrafter"/>
</dbReference>
<evidence type="ECO:0000259" key="10">
    <source>
        <dbReference type="PROSITE" id="PS51030"/>
    </source>
</evidence>
<protein>
    <recommendedName>
        <fullName evidence="10">Nuclear receptor domain-containing protein</fullName>
    </recommendedName>
</protein>
<keyword evidence="5" id="KW-0805">Transcription regulation</keyword>
<evidence type="ECO:0000313" key="11">
    <source>
        <dbReference type="EMBL" id="CAG9529856.1"/>
    </source>
</evidence>
<dbReference type="GO" id="GO:0045944">
    <property type="term" value="P:positive regulation of transcription by RNA polymerase II"/>
    <property type="evidence" value="ECO:0007669"/>
    <property type="project" value="TreeGrafter"/>
</dbReference>
<gene>
    <name evidence="11" type="ORF">CJOHNSTONI_LOCUS403</name>
</gene>
<keyword evidence="2" id="KW-0479">Metal-binding</keyword>
<dbReference type="InterPro" id="IPR013088">
    <property type="entry name" value="Znf_NHR/GATA"/>
</dbReference>
<name>A0A8J2LL86_9BILA</name>
<comment type="caution">
    <text evidence="11">The sequence shown here is derived from an EMBL/GenBank/DDBJ whole genome shotgun (WGS) entry which is preliminary data.</text>
</comment>